<comment type="caution">
    <text evidence="1">The sequence shown here is derived from an EMBL/GenBank/DDBJ whole genome shotgun (WGS) entry which is preliminary data.</text>
</comment>
<dbReference type="InterPro" id="IPR052343">
    <property type="entry name" value="Retrotransposon-Effector_Assoc"/>
</dbReference>
<protein>
    <submittedName>
        <fullName evidence="1">RNA-directed DNA polymerase, eukaryota, reverse transcriptase zinc-binding domain protein</fullName>
    </submittedName>
</protein>
<proteinExistence type="predicted"/>
<dbReference type="Gene3D" id="3.60.10.10">
    <property type="entry name" value="Endonuclease/exonuclease/phosphatase"/>
    <property type="match status" value="1"/>
</dbReference>
<reference evidence="1" key="1">
    <citation type="journal article" date="2019" name="Sci. Rep.">
        <title>Draft genome of Tanacetum cinerariifolium, the natural source of mosquito coil.</title>
        <authorList>
            <person name="Yamashiro T."/>
            <person name="Shiraishi A."/>
            <person name="Satake H."/>
            <person name="Nakayama K."/>
        </authorList>
    </citation>
    <scope>NUCLEOTIDE SEQUENCE</scope>
</reference>
<keyword evidence="1" id="KW-0695">RNA-directed DNA polymerase</keyword>
<dbReference type="InterPro" id="IPR036691">
    <property type="entry name" value="Endo/exonu/phosph_ase_sf"/>
</dbReference>
<sequence length="316" mass="36667">MWNRLLEFIRNHDGNVFNAFIDDARLFEPVLGGRNSTWMSKAGTKMSKLDCFLISQHVTDVFSDVKVTALPRGWSDHTLIMLHYEKVDYGPVPFKLFHSWLQRDGFDDCVKMAYNECSTYYPLMPFHEKLKVIKQHIKNWTHVKNVEIDRKHEIISKISDIKAKIDSNTVSEVEKEDRMKLLKERYDFQQLEDMDVDCSSQKSPDTDGFSFLFLKSYWELLKEDVRNAVRCVLELFVIPRGVNSFFITLIPKIANPIHIKDFRPISLIGMQYKIIAKILANRLSKVIDKVVSQEQSAFIAGKQILDGPIVLSELTS</sequence>
<name>A0A699K3X5_TANCI</name>
<dbReference type="AlphaFoldDB" id="A0A699K3X5"/>
<dbReference type="PANTHER" id="PTHR46890">
    <property type="entry name" value="NON-LTR RETROLELEMENT REVERSE TRANSCRIPTASE-LIKE PROTEIN-RELATED"/>
    <property type="match status" value="1"/>
</dbReference>
<keyword evidence="1" id="KW-0808">Transferase</keyword>
<keyword evidence="1" id="KW-0548">Nucleotidyltransferase</keyword>
<evidence type="ECO:0000313" key="1">
    <source>
        <dbReference type="EMBL" id="GFA75389.1"/>
    </source>
</evidence>
<dbReference type="EMBL" id="BKCJ010481594">
    <property type="protein sequence ID" value="GFA75389.1"/>
    <property type="molecule type" value="Genomic_DNA"/>
</dbReference>
<organism evidence="1">
    <name type="scientific">Tanacetum cinerariifolium</name>
    <name type="common">Dalmatian daisy</name>
    <name type="synonym">Chrysanthemum cinerariifolium</name>
    <dbReference type="NCBI Taxonomy" id="118510"/>
    <lineage>
        <taxon>Eukaryota</taxon>
        <taxon>Viridiplantae</taxon>
        <taxon>Streptophyta</taxon>
        <taxon>Embryophyta</taxon>
        <taxon>Tracheophyta</taxon>
        <taxon>Spermatophyta</taxon>
        <taxon>Magnoliopsida</taxon>
        <taxon>eudicotyledons</taxon>
        <taxon>Gunneridae</taxon>
        <taxon>Pentapetalae</taxon>
        <taxon>asterids</taxon>
        <taxon>campanulids</taxon>
        <taxon>Asterales</taxon>
        <taxon>Asteraceae</taxon>
        <taxon>Asteroideae</taxon>
        <taxon>Anthemideae</taxon>
        <taxon>Anthemidinae</taxon>
        <taxon>Tanacetum</taxon>
    </lineage>
</organism>
<gene>
    <name evidence="1" type="ORF">Tci_647361</name>
</gene>
<dbReference type="PANTHER" id="PTHR46890:SF50">
    <property type="entry name" value="RNA-DIRECTED DNA POLYMERASE, EUKARYOTA, REVERSE TRANSCRIPTASE ZINC-BINDING DOMAIN PROTEIN-RELATED"/>
    <property type="match status" value="1"/>
</dbReference>
<accession>A0A699K3X5</accession>
<dbReference type="SUPFAM" id="SSF56219">
    <property type="entry name" value="DNase I-like"/>
    <property type="match status" value="1"/>
</dbReference>
<dbReference type="GO" id="GO:0003964">
    <property type="term" value="F:RNA-directed DNA polymerase activity"/>
    <property type="evidence" value="ECO:0007669"/>
    <property type="project" value="UniProtKB-KW"/>
</dbReference>